<protein>
    <recommendedName>
        <fullName evidence="1">DUF1653 domain-containing protein</fullName>
    </recommendedName>
</protein>
<sequence>MERKIPQHGETWQHYKGGQYEIITVATHTETERQHVVYTDGPNVWTRPLDMFMGNVYRGDHYVARFQKVNV</sequence>
<dbReference type="InterPro" id="IPR037135">
    <property type="entry name" value="DUF1653-like_dom_sf"/>
</dbReference>
<name>A0A3G3BWD3_9CAUD</name>
<proteinExistence type="predicted"/>
<keyword evidence="3" id="KW-1185">Reference proteome</keyword>
<feature type="domain" description="DUF1653" evidence="1">
    <location>
        <begin position="11"/>
        <end position="68"/>
    </location>
</feature>
<dbReference type="Pfam" id="PF07866">
    <property type="entry name" value="DUF1653"/>
    <property type="match status" value="1"/>
</dbReference>
<evidence type="ECO:0000313" key="2">
    <source>
        <dbReference type="EMBL" id="AYP68416.1"/>
    </source>
</evidence>
<dbReference type="Gene3D" id="2.30.30.320">
    <property type="entry name" value="DUF1653-like domain"/>
    <property type="match status" value="1"/>
</dbReference>
<evidence type="ECO:0000259" key="1">
    <source>
        <dbReference type="Pfam" id="PF07866"/>
    </source>
</evidence>
<dbReference type="Proteomes" id="UP000275028">
    <property type="component" value="Segment"/>
</dbReference>
<dbReference type="EMBL" id="MH884509">
    <property type="protein sequence ID" value="AYP68416.1"/>
    <property type="molecule type" value="Genomic_DNA"/>
</dbReference>
<organism evidence="2 3">
    <name type="scientific">Bacillus phage vB_BboS-125</name>
    <dbReference type="NCBI Taxonomy" id="2419618"/>
    <lineage>
        <taxon>Viruses</taxon>
        <taxon>Duplodnaviria</taxon>
        <taxon>Heunggongvirae</taxon>
        <taxon>Uroviricota</taxon>
        <taxon>Caudoviricetes</taxon>
        <taxon>Elmenteitavirus</taxon>
        <taxon>Elmenteitavirus ev125</taxon>
    </lineage>
</organism>
<gene>
    <name evidence="2" type="ORF">BboS125_00047</name>
</gene>
<reference evidence="2 3" key="1">
    <citation type="submission" date="2018-09" db="EMBL/GenBank/DDBJ databases">
        <title>Comparative Genomic Analysis of Eight Novel Haloalkaliphilic Bacteriophages from Lake Elmenteita, Kenya.</title>
        <authorList>
            <person name="Akhwale J.K."/>
        </authorList>
    </citation>
    <scope>NUCLEOTIDE SEQUENCE [LARGE SCALE GENOMIC DNA]</scope>
</reference>
<dbReference type="InterPro" id="IPR023387">
    <property type="entry name" value="DUF1653-like_dom"/>
</dbReference>
<evidence type="ECO:0000313" key="3">
    <source>
        <dbReference type="Proteomes" id="UP000275028"/>
    </source>
</evidence>
<accession>A0A3G3BWD3</accession>